<dbReference type="RefSeq" id="XP_022754148.1">
    <property type="nucleotide sequence ID" value="XM_022898413.1"/>
</dbReference>
<sequence>MECPQLPPWHGRLLLIVASCLFAGELGSVRAPIHRGTDYFLKAPSRRKRVSVQVDDPVKDHEHWVRPENMKKPRTVLQINESTLGTEIAAQTSATMAASYTSTHKPTHVEYITEEAVSAVLDEFNWDLKYAGIQVLSQGYQALKSYKDQADSYICSVLPQSLYYKFPITPGGLKYDSLERWSQPSVCRWSFFPFQYLWKNPLGRSFMVVFENNPPKQTHHRGASVPLLDAMSDVSRPMSFVRSSDVNWRYSWLTLCCCRPGTAYLPF</sequence>
<dbReference type="KEGG" id="dzi:111302555"/>
<dbReference type="GO" id="GO:0008810">
    <property type="term" value="F:cellulase activity"/>
    <property type="evidence" value="ECO:0007669"/>
    <property type="project" value="UniProtKB-EC"/>
</dbReference>
<feature type="chain" id="PRO_5027583649" description="cellulase" evidence="9">
    <location>
        <begin position="32"/>
        <end position="267"/>
    </location>
</feature>
<keyword evidence="11" id="KW-1185">Reference proteome</keyword>
<keyword evidence="9" id="KW-0732">Signal</keyword>
<gene>
    <name evidence="12" type="primary">LOC111302555</name>
</gene>
<dbReference type="OrthoDB" id="10257085at2759"/>
<evidence type="ECO:0000256" key="3">
    <source>
        <dbReference type="ARBA" id="ARBA00012601"/>
    </source>
</evidence>
<dbReference type="InterPro" id="IPR008928">
    <property type="entry name" value="6-hairpin_glycosidase_sf"/>
</dbReference>
<dbReference type="Proteomes" id="UP000515121">
    <property type="component" value="Unplaced"/>
</dbReference>
<dbReference type="GO" id="GO:0030245">
    <property type="term" value="P:cellulose catabolic process"/>
    <property type="evidence" value="ECO:0007669"/>
    <property type="project" value="UniProtKB-KW"/>
</dbReference>
<dbReference type="InterPro" id="IPR001701">
    <property type="entry name" value="Glyco_hydro_9"/>
</dbReference>
<evidence type="ECO:0000256" key="5">
    <source>
        <dbReference type="ARBA" id="ARBA00023001"/>
    </source>
</evidence>
<keyword evidence="6" id="KW-0119">Carbohydrate metabolism</keyword>
<evidence type="ECO:0000259" key="10">
    <source>
        <dbReference type="Pfam" id="PF00759"/>
    </source>
</evidence>
<comment type="catalytic activity">
    <reaction evidence="1">
        <text>Endohydrolysis of (1-&gt;4)-beta-D-glucosidic linkages in cellulose, lichenin and cereal beta-D-glucans.</text>
        <dbReference type="EC" id="3.2.1.4"/>
    </reaction>
</comment>
<evidence type="ECO:0000256" key="7">
    <source>
        <dbReference type="ARBA" id="ARBA00023295"/>
    </source>
</evidence>
<feature type="signal peptide" evidence="9">
    <location>
        <begin position="1"/>
        <end position="31"/>
    </location>
</feature>
<keyword evidence="8" id="KW-0624">Polysaccharide degradation</keyword>
<feature type="domain" description="Glycoside hydrolase family 9" evidence="10">
    <location>
        <begin position="24"/>
        <end position="103"/>
    </location>
</feature>
<dbReference type="Gene3D" id="1.50.10.10">
    <property type="match status" value="2"/>
</dbReference>
<dbReference type="SUPFAM" id="SSF48208">
    <property type="entry name" value="Six-hairpin glycosidases"/>
    <property type="match status" value="1"/>
</dbReference>
<accession>A0A6P5ZML4</accession>
<evidence type="ECO:0000256" key="2">
    <source>
        <dbReference type="ARBA" id="ARBA00007072"/>
    </source>
</evidence>
<keyword evidence="4" id="KW-0378">Hydrolase</keyword>
<dbReference type="EC" id="3.2.1.4" evidence="3"/>
<evidence type="ECO:0000313" key="11">
    <source>
        <dbReference type="Proteomes" id="UP000515121"/>
    </source>
</evidence>
<evidence type="ECO:0000256" key="4">
    <source>
        <dbReference type="ARBA" id="ARBA00022801"/>
    </source>
</evidence>
<keyword evidence="7" id="KW-0326">Glycosidase</keyword>
<comment type="similarity">
    <text evidence="2">Belongs to the glycosyl hydrolase 9 (cellulase E) family.</text>
</comment>
<evidence type="ECO:0000256" key="8">
    <source>
        <dbReference type="ARBA" id="ARBA00023326"/>
    </source>
</evidence>
<evidence type="ECO:0000313" key="12">
    <source>
        <dbReference type="RefSeq" id="XP_022754148.1"/>
    </source>
</evidence>
<dbReference type="AlphaFoldDB" id="A0A6P5ZML4"/>
<name>A0A6P5ZML4_DURZI</name>
<evidence type="ECO:0000256" key="1">
    <source>
        <dbReference type="ARBA" id="ARBA00000966"/>
    </source>
</evidence>
<dbReference type="Pfam" id="PF00759">
    <property type="entry name" value="Glyco_hydro_9"/>
    <property type="match status" value="1"/>
</dbReference>
<keyword evidence="5" id="KW-0136">Cellulose degradation</keyword>
<reference evidence="12" key="1">
    <citation type="submission" date="2025-08" db="UniProtKB">
        <authorList>
            <consortium name="RefSeq"/>
        </authorList>
    </citation>
    <scope>IDENTIFICATION</scope>
    <source>
        <tissue evidence="12">Fruit stalk</tissue>
    </source>
</reference>
<evidence type="ECO:0000256" key="6">
    <source>
        <dbReference type="ARBA" id="ARBA00023277"/>
    </source>
</evidence>
<organism evidence="11 12">
    <name type="scientific">Durio zibethinus</name>
    <name type="common">Durian</name>
    <dbReference type="NCBI Taxonomy" id="66656"/>
    <lineage>
        <taxon>Eukaryota</taxon>
        <taxon>Viridiplantae</taxon>
        <taxon>Streptophyta</taxon>
        <taxon>Embryophyta</taxon>
        <taxon>Tracheophyta</taxon>
        <taxon>Spermatophyta</taxon>
        <taxon>Magnoliopsida</taxon>
        <taxon>eudicotyledons</taxon>
        <taxon>Gunneridae</taxon>
        <taxon>Pentapetalae</taxon>
        <taxon>rosids</taxon>
        <taxon>malvids</taxon>
        <taxon>Malvales</taxon>
        <taxon>Malvaceae</taxon>
        <taxon>Helicteroideae</taxon>
        <taxon>Durio</taxon>
    </lineage>
</organism>
<proteinExistence type="inferred from homology"/>
<dbReference type="GeneID" id="111302555"/>
<evidence type="ECO:0000256" key="9">
    <source>
        <dbReference type="SAM" id="SignalP"/>
    </source>
</evidence>
<dbReference type="PANTHER" id="PTHR22298">
    <property type="entry name" value="ENDO-1,4-BETA-GLUCANASE"/>
    <property type="match status" value="1"/>
</dbReference>
<dbReference type="InterPro" id="IPR012341">
    <property type="entry name" value="6hp_glycosidase-like_sf"/>
</dbReference>
<protein>
    <recommendedName>
        <fullName evidence="3">cellulase</fullName>
        <ecNumber evidence="3">3.2.1.4</ecNumber>
    </recommendedName>
</protein>